<dbReference type="PANTHER" id="PTHR42776">
    <property type="entry name" value="SERINE PEPTIDASE S9 FAMILY MEMBER"/>
    <property type="match status" value="1"/>
</dbReference>
<gene>
    <name evidence="3" type="ORF">AVDCRST_MAG48-1407</name>
</gene>
<reference evidence="3" key="1">
    <citation type="submission" date="2020-02" db="EMBL/GenBank/DDBJ databases">
        <authorList>
            <person name="Meier V. D."/>
        </authorList>
    </citation>
    <scope>NUCLEOTIDE SEQUENCE</scope>
    <source>
        <strain evidence="3">AVDCRST_MAG48</strain>
    </source>
</reference>
<evidence type="ECO:0000256" key="1">
    <source>
        <dbReference type="ARBA" id="ARBA00022801"/>
    </source>
</evidence>
<proteinExistence type="predicted"/>
<dbReference type="GO" id="GO:0004252">
    <property type="term" value="F:serine-type endopeptidase activity"/>
    <property type="evidence" value="ECO:0007669"/>
    <property type="project" value="InterPro"/>
</dbReference>
<organism evidence="3">
    <name type="scientific">uncultured Friedmanniella sp</name>
    <dbReference type="NCBI Taxonomy" id="335381"/>
    <lineage>
        <taxon>Bacteria</taxon>
        <taxon>Bacillati</taxon>
        <taxon>Actinomycetota</taxon>
        <taxon>Actinomycetes</taxon>
        <taxon>Propionibacteriales</taxon>
        <taxon>Nocardioidaceae</taxon>
        <taxon>Friedmanniella</taxon>
        <taxon>environmental samples</taxon>
    </lineage>
</organism>
<dbReference type="Gene3D" id="2.130.10.120">
    <property type="entry name" value="Prolyl oligopeptidase, N-terminal domain"/>
    <property type="match status" value="1"/>
</dbReference>
<dbReference type="InterPro" id="IPR002470">
    <property type="entry name" value="Peptidase_S9A"/>
</dbReference>
<protein>
    <submittedName>
        <fullName evidence="3">Acylamino-acid-releasing enzyme</fullName>
    </submittedName>
</protein>
<evidence type="ECO:0000259" key="2">
    <source>
        <dbReference type="Pfam" id="PF00326"/>
    </source>
</evidence>
<evidence type="ECO:0000313" key="3">
    <source>
        <dbReference type="EMBL" id="CAA9302050.1"/>
    </source>
</evidence>
<dbReference type="SUPFAM" id="SSF53474">
    <property type="entry name" value="alpha/beta-Hydrolases"/>
    <property type="match status" value="1"/>
</dbReference>
<dbReference type="Pfam" id="PF00326">
    <property type="entry name" value="Peptidase_S9"/>
    <property type="match status" value="1"/>
</dbReference>
<dbReference type="PANTHER" id="PTHR42776:SF27">
    <property type="entry name" value="DIPEPTIDYL PEPTIDASE FAMILY MEMBER 6"/>
    <property type="match status" value="1"/>
</dbReference>
<dbReference type="AlphaFoldDB" id="A0A6J4KCT2"/>
<dbReference type="InterPro" id="IPR001375">
    <property type="entry name" value="Peptidase_S9_cat"/>
</dbReference>
<dbReference type="SUPFAM" id="SSF82171">
    <property type="entry name" value="DPP6 N-terminal domain-like"/>
    <property type="match status" value="1"/>
</dbReference>
<dbReference type="EMBL" id="CADCTS010000204">
    <property type="protein sequence ID" value="CAA9302050.1"/>
    <property type="molecule type" value="Genomic_DNA"/>
</dbReference>
<feature type="domain" description="Peptidase S9 prolyl oligopeptidase catalytic" evidence="2">
    <location>
        <begin position="407"/>
        <end position="612"/>
    </location>
</feature>
<accession>A0A6J4KCT2</accession>
<sequence>MATEIPTSPAQDTVPALVAALLDLRTWQAFDIDADGRVLAGHDELGSAQLVEIDPDGTRTPLTDLPSRCTGRYVPGRRQVVVQHDQGGDENMQLSLLDLTDRPTSPRTLEQIAPLVHDPAFMHVLRDVTPEHLVYSTNRRNAVDMDVVVRRWDTGAEETVWDGGGYVADTVVSHDGGSVAVTALSLRPASTLVFVAGPRAVDGGRVTDPDEHASHHCGGWTPGDDALVLSSNSGREFTAVVRAPLDGSPWTTLVQDDEHDLEVRPSPDGSALVVGRLVDGAVELAVHEADGRLRCPVALDRRGVAEVVWAADSSRFVLTVSSPTAPGSLLAVDAATGAVSTVVDAREGLPADLVAGLVEPTSHRVPTPDGELVPCFVYRPASPVPGVDGASVVHVHGGPEGASTRMFSPVVQALAGCGFTVLVPNVRGSVGYGKRWYSLDDVDLRLDSVADLAALHAWLPELGLDPGRSALWGGSYGGYMVLAGATMQPDLWAAGVDIVGISSLVTFLENTSGYRRAYREREYGSLEHDRELLVRASPVTYLDQLRAPLFVIHGANDPRVPLSEAEQIVAALAARGIPHELKVYADEGHGLAKRANRQDAYPAAIGFLAALLQR</sequence>
<dbReference type="PRINTS" id="PR00862">
    <property type="entry name" value="PROLIGOPTASE"/>
</dbReference>
<name>A0A6J4KCT2_9ACTN</name>
<dbReference type="InterPro" id="IPR029058">
    <property type="entry name" value="AB_hydrolase_fold"/>
</dbReference>
<dbReference type="GO" id="GO:0006508">
    <property type="term" value="P:proteolysis"/>
    <property type="evidence" value="ECO:0007669"/>
    <property type="project" value="InterPro"/>
</dbReference>
<dbReference type="Gene3D" id="3.40.50.1820">
    <property type="entry name" value="alpha/beta hydrolase"/>
    <property type="match status" value="1"/>
</dbReference>
<keyword evidence="1" id="KW-0378">Hydrolase</keyword>